<accession>V5SHU4</accession>
<reference evidence="1 2" key="1">
    <citation type="journal article" date="2014" name="Genome Announc.">
        <title>Complete Genome Sequence of Hyphomicrobium nitrativorans Strain NL23, a Denitrifying Bacterium Isolated from Biofilm of a Methanol-Fed Denitrification System Treating Seawater at the Montreal Biodome.</title>
        <authorList>
            <person name="Martineau C."/>
            <person name="Villeneuve C."/>
            <person name="Mauffrey F."/>
            <person name="Villemur R."/>
        </authorList>
    </citation>
    <scope>NUCLEOTIDE SEQUENCE [LARGE SCALE GENOMIC DNA]</scope>
    <source>
        <strain evidence="1">NL23</strain>
    </source>
</reference>
<evidence type="ECO:0000313" key="1">
    <source>
        <dbReference type="EMBL" id="AHB50431.1"/>
    </source>
</evidence>
<dbReference type="EMBL" id="CP006912">
    <property type="protein sequence ID" value="AHB50431.1"/>
    <property type="molecule type" value="Genomic_DNA"/>
</dbReference>
<gene>
    <name evidence="1" type="ORF">W911_16740</name>
</gene>
<sequence length="35" mass="3899">MIMPTIQAMLGGMWPPLHMRIRITPTAIVAPRLLA</sequence>
<organism evidence="1 2">
    <name type="scientific">Hyphomicrobium nitrativorans NL23</name>
    <dbReference type="NCBI Taxonomy" id="1029756"/>
    <lineage>
        <taxon>Bacteria</taxon>
        <taxon>Pseudomonadati</taxon>
        <taxon>Pseudomonadota</taxon>
        <taxon>Alphaproteobacteria</taxon>
        <taxon>Hyphomicrobiales</taxon>
        <taxon>Hyphomicrobiaceae</taxon>
        <taxon>Hyphomicrobium</taxon>
    </lineage>
</organism>
<protein>
    <submittedName>
        <fullName evidence="1">Uncharacterized protein</fullName>
    </submittedName>
</protein>
<keyword evidence="2" id="KW-1185">Reference proteome</keyword>
<name>V5SHU4_9HYPH</name>
<dbReference type="STRING" id="1029756.W911_16740"/>
<dbReference type="Proteomes" id="UP000018542">
    <property type="component" value="Chromosome"/>
</dbReference>
<evidence type="ECO:0000313" key="2">
    <source>
        <dbReference type="Proteomes" id="UP000018542"/>
    </source>
</evidence>
<proteinExistence type="predicted"/>
<dbReference type="HOGENOM" id="CLU_3365384_0_0_5"/>
<dbReference type="KEGG" id="hni:W911_16740"/>
<dbReference type="AlphaFoldDB" id="V5SHU4"/>